<reference evidence="1" key="1">
    <citation type="submission" date="2021-06" db="EMBL/GenBank/DDBJ databases">
        <authorList>
            <person name="Kallberg Y."/>
            <person name="Tangrot J."/>
            <person name="Rosling A."/>
        </authorList>
    </citation>
    <scope>NUCLEOTIDE SEQUENCE</scope>
    <source>
        <strain evidence="1">MA461A</strain>
    </source>
</reference>
<comment type="caution">
    <text evidence="1">The sequence shown here is derived from an EMBL/GenBank/DDBJ whole genome shotgun (WGS) entry which is preliminary data.</text>
</comment>
<dbReference type="Proteomes" id="UP000789920">
    <property type="component" value="Unassembled WGS sequence"/>
</dbReference>
<keyword evidence="2" id="KW-1185">Reference proteome</keyword>
<accession>A0ACA9PFR9</accession>
<evidence type="ECO:0000313" key="1">
    <source>
        <dbReference type="EMBL" id="CAG8700337.1"/>
    </source>
</evidence>
<organism evidence="1 2">
    <name type="scientific">Racocetra persica</name>
    <dbReference type="NCBI Taxonomy" id="160502"/>
    <lineage>
        <taxon>Eukaryota</taxon>
        <taxon>Fungi</taxon>
        <taxon>Fungi incertae sedis</taxon>
        <taxon>Mucoromycota</taxon>
        <taxon>Glomeromycotina</taxon>
        <taxon>Glomeromycetes</taxon>
        <taxon>Diversisporales</taxon>
        <taxon>Gigasporaceae</taxon>
        <taxon>Racocetra</taxon>
    </lineage>
</organism>
<evidence type="ECO:0000313" key="2">
    <source>
        <dbReference type="Proteomes" id="UP000789920"/>
    </source>
</evidence>
<sequence length="74" mass="8628">MIISAIKAYIDQNNEAQSNKISKLNERLELCFNQIQQTHQQQDSSTQQDKTSTPLHNHEFNTPTTKHYEKQNQA</sequence>
<feature type="non-terminal residue" evidence="1">
    <location>
        <position position="74"/>
    </location>
</feature>
<gene>
    <name evidence="1" type="ORF">RPERSI_LOCUS9994</name>
</gene>
<dbReference type="EMBL" id="CAJVQC010019321">
    <property type="protein sequence ID" value="CAG8700337.1"/>
    <property type="molecule type" value="Genomic_DNA"/>
</dbReference>
<proteinExistence type="predicted"/>
<protein>
    <submittedName>
        <fullName evidence="1">36690_t:CDS:1</fullName>
    </submittedName>
</protein>
<name>A0ACA9PFR9_9GLOM</name>